<protein>
    <submittedName>
        <fullName evidence="5">Tigger transposable element-derived protein 4</fullName>
    </submittedName>
</protein>
<dbReference type="PANTHER" id="PTHR19303">
    <property type="entry name" value="TRANSPOSON"/>
    <property type="match status" value="1"/>
</dbReference>
<dbReference type="PROSITE" id="PS51253">
    <property type="entry name" value="HTH_CENPB"/>
    <property type="match status" value="1"/>
</dbReference>
<feature type="domain" description="HTH CENPB-type" evidence="4">
    <location>
        <begin position="7"/>
        <end position="78"/>
    </location>
</feature>
<dbReference type="Gene3D" id="1.10.10.60">
    <property type="entry name" value="Homeodomain-like"/>
    <property type="match status" value="1"/>
</dbReference>
<feature type="region of interest" description="Disordered" evidence="3">
    <location>
        <begin position="203"/>
        <end position="229"/>
    </location>
</feature>
<evidence type="ECO:0000313" key="5">
    <source>
        <dbReference type="EMBL" id="GBM27244.1"/>
    </source>
</evidence>
<name>A0A4Y2EHB1_ARAVE</name>
<comment type="caution">
    <text evidence="5">The sequence shown here is derived from an EMBL/GenBank/DDBJ whole genome shotgun (WGS) entry which is preliminary data.</text>
</comment>
<evidence type="ECO:0000256" key="3">
    <source>
        <dbReference type="SAM" id="MobiDB-lite"/>
    </source>
</evidence>
<keyword evidence="6" id="KW-1185">Reference proteome</keyword>
<reference evidence="5 6" key="1">
    <citation type="journal article" date="2019" name="Sci. Rep.">
        <title>Orb-weaving spider Araneus ventricosus genome elucidates the spidroin gene catalogue.</title>
        <authorList>
            <person name="Kono N."/>
            <person name="Nakamura H."/>
            <person name="Ohtoshi R."/>
            <person name="Moran D.A.P."/>
            <person name="Shinohara A."/>
            <person name="Yoshida Y."/>
            <person name="Fujiwara M."/>
            <person name="Mori M."/>
            <person name="Tomita M."/>
            <person name="Arakawa K."/>
        </authorList>
    </citation>
    <scope>NUCLEOTIDE SEQUENCE [LARGE SCALE GENOMIC DNA]</scope>
</reference>
<dbReference type="AlphaFoldDB" id="A0A4Y2EHB1"/>
<dbReference type="InterPro" id="IPR050863">
    <property type="entry name" value="CenT-Element_Derived"/>
</dbReference>
<accession>A0A4Y2EHB1</accession>
<organism evidence="5 6">
    <name type="scientific">Araneus ventricosus</name>
    <name type="common">Orbweaver spider</name>
    <name type="synonym">Epeira ventricosa</name>
    <dbReference type="NCBI Taxonomy" id="182803"/>
    <lineage>
        <taxon>Eukaryota</taxon>
        <taxon>Metazoa</taxon>
        <taxon>Ecdysozoa</taxon>
        <taxon>Arthropoda</taxon>
        <taxon>Chelicerata</taxon>
        <taxon>Arachnida</taxon>
        <taxon>Araneae</taxon>
        <taxon>Araneomorphae</taxon>
        <taxon>Entelegynae</taxon>
        <taxon>Araneoidea</taxon>
        <taxon>Araneidae</taxon>
        <taxon>Araneus</taxon>
    </lineage>
</organism>
<dbReference type="InterPro" id="IPR006600">
    <property type="entry name" value="HTH_CenpB_DNA-bd_dom"/>
</dbReference>
<keyword evidence="2" id="KW-0238">DNA-binding</keyword>
<dbReference type="SUPFAM" id="SSF46689">
    <property type="entry name" value="Homeodomain-like"/>
    <property type="match status" value="1"/>
</dbReference>
<evidence type="ECO:0000259" key="4">
    <source>
        <dbReference type="PROSITE" id="PS51253"/>
    </source>
</evidence>
<dbReference type="EMBL" id="BGPR01000579">
    <property type="protein sequence ID" value="GBM27244.1"/>
    <property type="molecule type" value="Genomic_DNA"/>
</dbReference>
<dbReference type="PANTHER" id="PTHR19303:SF73">
    <property type="entry name" value="PROTEIN PDC2"/>
    <property type="match status" value="1"/>
</dbReference>
<sequence>MKKNLNGCKRLPKAEKENVKEASFKWFALQSRRNFPITGAILQAKANEFAELFEEKIFVCSNGWLDRVKKRHNIRCGKVVGEAASACSSDINHWMENAWPDIIRNYNEKDIFNADEAGLFYKLTPNQTLNFKGEKCVGGKLSKPLHYVLEEALGRNPLTVDHSDGLRRSLHLTGIPPESGLNFPESRNRIKMTEETKPVVVSPAYQQLSQSSKERLGKNRPCKNNPCPSTAKKEFELIDGILFRKNFNPSIVKGEAGDEQTLQKESLPIHS</sequence>
<dbReference type="OrthoDB" id="6460408at2759"/>
<gene>
    <name evidence="5" type="primary">Tigd4_48</name>
    <name evidence="5" type="ORF">AVEN_255104_1</name>
</gene>
<dbReference type="Pfam" id="PF03221">
    <property type="entry name" value="HTH_Tnp_Tc5"/>
    <property type="match status" value="1"/>
</dbReference>
<comment type="subcellular location">
    <subcellularLocation>
        <location evidence="1">Nucleus</location>
    </subcellularLocation>
</comment>
<dbReference type="GO" id="GO:0005634">
    <property type="term" value="C:nucleus"/>
    <property type="evidence" value="ECO:0007669"/>
    <property type="project" value="UniProtKB-SubCell"/>
</dbReference>
<dbReference type="InterPro" id="IPR009057">
    <property type="entry name" value="Homeodomain-like_sf"/>
</dbReference>
<dbReference type="Proteomes" id="UP000499080">
    <property type="component" value="Unassembled WGS sequence"/>
</dbReference>
<evidence type="ECO:0000313" key="6">
    <source>
        <dbReference type="Proteomes" id="UP000499080"/>
    </source>
</evidence>
<evidence type="ECO:0000256" key="2">
    <source>
        <dbReference type="ARBA" id="ARBA00023125"/>
    </source>
</evidence>
<dbReference type="SMART" id="SM00674">
    <property type="entry name" value="CENPB"/>
    <property type="match status" value="1"/>
</dbReference>
<dbReference type="GO" id="GO:0003677">
    <property type="term" value="F:DNA binding"/>
    <property type="evidence" value="ECO:0007669"/>
    <property type="project" value="UniProtKB-KW"/>
</dbReference>
<evidence type="ECO:0000256" key="1">
    <source>
        <dbReference type="ARBA" id="ARBA00004123"/>
    </source>
</evidence>
<proteinExistence type="predicted"/>